<dbReference type="InterPro" id="IPR001680">
    <property type="entry name" value="WD40_rpt"/>
</dbReference>
<dbReference type="Gene3D" id="2.130.10.10">
    <property type="entry name" value="YVTN repeat-like/Quinoprotein amine dehydrogenase"/>
    <property type="match status" value="3"/>
</dbReference>
<feature type="domain" description="CFA20" evidence="5">
    <location>
        <begin position="261"/>
        <end position="378"/>
    </location>
</feature>
<dbReference type="PANTHER" id="PTHR13720:SF24">
    <property type="entry name" value="WD REPEAT-CONTAINING PROTEIN 90"/>
    <property type="match status" value="1"/>
</dbReference>
<dbReference type="PROSITE" id="PS50082">
    <property type="entry name" value="WD_REPEATS_2"/>
    <property type="match status" value="1"/>
</dbReference>
<evidence type="ECO:0000313" key="6">
    <source>
        <dbReference type="EMBL" id="CEL66451.1"/>
    </source>
</evidence>
<organism evidence="6">
    <name type="scientific">Neospora caninum (strain Liverpool)</name>
    <dbReference type="NCBI Taxonomy" id="572307"/>
    <lineage>
        <taxon>Eukaryota</taxon>
        <taxon>Sar</taxon>
        <taxon>Alveolata</taxon>
        <taxon>Apicomplexa</taxon>
        <taxon>Conoidasida</taxon>
        <taxon>Coccidia</taxon>
        <taxon>Eucoccidiorida</taxon>
        <taxon>Eimeriorina</taxon>
        <taxon>Sarcocystidae</taxon>
        <taxon>Neospora</taxon>
    </lineage>
</organism>
<feature type="compositionally biased region" description="Basic and acidic residues" evidence="4">
    <location>
        <begin position="446"/>
        <end position="465"/>
    </location>
</feature>
<protein>
    <recommendedName>
        <fullName evidence="5">CFA20 domain-containing protein</fullName>
    </recommendedName>
</protein>
<keyword evidence="1 3" id="KW-0853">WD repeat</keyword>
<evidence type="ECO:0000256" key="1">
    <source>
        <dbReference type="ARBA" id="ARBA00022574"/>
    </source>
</evidence>
<feature type="compositionally biased region" description="Polar residues" evidence="4">
    <location>
        <begin position="426"/>
        <end position="435"/>
    </location>
</feature>
<keyword evidence="2" id="KW-0677">Repeat</keyword>
<dbReference type="SUPFAM" id="SSF50978">
    <property type="entry name" value="WD40 repeat-like"/>
    <property type="match status" value="1"/>
</dbReference>
<dbReference type="PANTHER" id="PTHR13720">
    <property type="entry name" value="WD-40 REPEAT PROTEIN"/>
    <property type="match status" value="1"/>
</dbReference>
<feature type="region of interest" description="Disordered" evidence="4">
    <location>
        <begin position="1385"/>
        <end position="1430"/>
    </location>
</feature>
<feature type="compositionally biased region" description="Polar residues" evidence="4">
    <location>
        <begin position="1390"/>
        <end position="1402"/>
    </location>
</feature>
<evidence type="ECO:0000256" key="3">
    <source>
        <dbReference type="PROSITE-ProRule" id="PRU00221"/>
    </source>
</evidence>
<dbReference type="InterPro" id="IPR011044">
    <property type="entry name" value="Quino_amine_DH_bsu"/>
</dbReference>
<dbReference type="InterPro" id="IPR007714">
    <property type="entry name" value="CFA20_dom"/>
</dbReference>
<proteinExistence type="predicted"/>
<dbReference type="SMART" id="SM00320">
    <property type="entry name" value="WD40"/>
    <property type="match status" value="9"/>
</dbReference>
<evidence type="ECO:0000259" key="5">
    <source>
        <dbReference type="Pfam" id="PF05018"/>
    </source>
</evidence>
<dbReference type="SUPFAM" id="SSF50969">
    <property type="entry name" value="YVTN repeat-like/Quinoprotein amine dehydrogenase"/>
    <property type="match status" value="1"/>
</dbReference>
<dbReference type="InterPro" id="IPR015943">
    <property type="entry name" value="WD40/YVTN_repeat-like_dom_sf"/>
</dbReference>
<gene>
    <name evidence="6" type="ORF">BN1204_022635</name>
</gene>
<name>A0A0F7UBU0_NEOCL</name>
<reference evidence="6" key="1">
    <citation type="journal article" date="2015" name="PLoS ONE">
        <title>Comprehensive Evaluation of Toxoplasma gondii VEG and Neospora caninum LIV Genomes with Tachyzoite Stage Transcriptome and Proteome Defines Novel Transcript Features.</title>
        <authorList>
            <person name="Ramaprasad A."/>
            <person name="Mourier T."/>
            <person name="Naeem R."/>
            <person name="Malas T.B."/>
            <person name="Moussa E."/>
            <person name="Panigrahi A."/>
            <person name="Vermont S.J."/>
            <person name="Otto T.D."/>
            <person name="Wastling J."/>
            <person name="Pain A."/>
        </authorList>
    </citation>
    <scope>NUCLEOTIDE SEQUENCE</scope>
    <source>
        <strain evidence="6">Liverpool</strain>
    </source>
</reference>
<dbReference type="EMBL" id="LN714481">
    <property type="protein sequence ID" value="CEL66451.1"/>
    <property type="molecule type" value="Genomic_DNA"/>
</dbReference>
<dbReference type="Pfam" id="PF00400">
    <property type="entry name" value="WD40"/>
    <property type="match status" value="2"/>
</dbReference>
<feature type="region of interest" description="Disordered" evidence="4">
    <location>
        <begin position="425"/>
        <end position="485"/>
    </location>
</feature>
<evidence type="ECO:0000256" key="4">
    <source>
        <dbReference type="SAM" id="MobiDB-lite"/>
    </source>
</evidence>
<dbReference type="InterPro" id="IPR050630">
    <property type="entry name" value="WD_repeat_EMAP"/>
</dbReference>
<feature type="repeat" description="WD" evidence="3">
    <location>
        <begin position="797"/>
        <end position="830"/>
    </location>
</feature>
<sequence length="1551" mass="169008">MAQVRTEPGAGSEVLSPAERFCAQTMYIMASIGSTGLPAEDVVLCHITYTQRGSVVRMTPGFSEFGKTFRAATPRGVPYEYTIEDVTQYDEGCKTVDAAVESPPSTVNPKAVPMSQEVVWSAWGEIESFDRTGAHDIDCSTPEAILNQQGDKNGHGESGSSPDVLHQETRKSFLNQLQPWARALEWICPKFVLIGATSISCGANGSGLHVFSHDGTAPINRANISGRTASSKVAIVVNGPYVNVLKAFPLHDEENCKCQGDVTEEIIYMQVKALQSRHFVIHMDISTIEKLTVRATFSNMIKEPKVTSRTIQYPCHPSPGAWTMLCINTSALLGQYTRLVPKGMVLKSVQICASIKLRGIYTSDILYPQNLLPRGMRLSPKTTVEECQWIYIPLGSRPDDVLPIMGEESDDDFFPYEKGDPCSKTDIATTASATGANEGENTALPDSKHGSDLRRIGEPIAEKGQVDSSCIPERDSQREGTAGTQREPLLASSLFSHGALLQNQRHNAAECTASTTWVKRQWIMPKTPEAVNVFLVSSLPHAEGIWHVTGESPFCAAILQCPSLVEIRVFRFDSQCRCMVVAGVDTQRRQQLQIWDLSRLRSEGHCSLLARQVSDFDVTCIKFSPFDEFCLISCGNENIRFWRIKNSHLPGCSVVLEAAARANCYTDLDFECSRTFQTVHDHTGERWLAAARVFFSSTSGCVAQVDYVSRRLQRVYKLHAAPIWSLSVSDAFCATASEDGFVRVWPLTFQSCFMHVKNEAAAVGVDGSEDGLQLLCTAADGSVGILNIGSQHYQPLLRTHARPIRDAAVSEAWRELYTVSTDRSVRIWSLPDLHEAFEFQSSVDRPTRVACHPLERVLAVGFDSGALRVFDIDTKPPQVILEARHHLHSIRGIYFVRNSARDHRESHVEQSRCLLVTADSSGVVSIHDERLEYQLTQRAENPGVHPPPEDIPPLAFSPDGAFMARYFDGCRVCCFAFPSLLYKAKVCLPRTVSRASSSLSMPYTAPSKHGKTAGGARITAYGFAASGHGVLVVCSSNSMMRFYDLGEAMLAAWQVASYMGRRTALSSDSIRLSRGIFHLSFASPVAVPAAEIPLMSGAITAALVTHFDLESHRYFVRAAARSGDEGPFDLTNATDNAAGPGENALPQIALTTAEDNIVKLWNLDVSACQGLRQPKHSAFGLNASLPRTSRPCAGVPGAPPSARACSLPGLASNGLLPPLQSFSGHLGTPFKLFICGDFVVSVSSADVVLWGFQHRELEALAAQCVPLQFPQFRPPLCVHVDAAKPESEGERSAAPSVSLGSNVACHRASPVPAMTGKNAVRLPLQPLAPKSAQSDLFDCMRVSEAERERGHQCHPTEPFVVVSCSSLPQATISCSSQSAPLHPEACQRVSGDSETNAHSSQRGAPGSEPETTERGRPSASADSAGRMESEVAHVEVIEPGDTSRLLQLRHIVGATVANSRGGCIWRSQQGETRSATGEETRAVAKGMHSFCFTGFLQASGETTKRRGEGKTLVEASNFRVVNWIELRLQLASEPQERVTRMKRLLSLSAYQ</sequence>
<evidence type="ECO:0000256" key="2">
    <source>
        <dbReference type="ARBA" id="ARBA00022737"/>
    </source>
</evidence>
<dbReference type="InterPro" id="IPR036322">
    <property type="entry name" value="WD40_repeat_dom_sf"/>
</dbReference>
<dbReference type="Pfam" id="PF05018">
    <property type="entry name" value="CFA20_dom"/>
    <property type="match status" value="1"/>
</dbReference>
<accession>A0A0F7UBU0</accession>